<dbReference type="Proteomes" id="UP001604336">
    <property type="component" value="Unassembled WGS sequence"/>
</dbReference>
<evidence type="ECO:0000313" key="3">
    <source>
        <dbReference type="Proteomes" id="UP001604336"/>
    </source>
</evidence>
<evidence type="ECO:0000313" key="2">
    <source>
        <dbReference type="EMBL" id="KAL2531992.1"/>
    </source>
</evidence>
<evidence type="ECO:0000256" key="1">
    <source>
        <dbReference type="SAM" id="Phobius"/>
    </source>
</evidence>
<keyword evidence="3" id="KW-1185">Reference proteome</keyword>
<feature type="transmembrane region" description="Helical" evidence="1">
    <location>
        <begin position="49"/>
        <end position="73"/>
    </location>
</feature>
<dbReference type="EMBL" id="JBFOLK010000002">
    <property type="protein sequence ID" value="KAL2531992.1"/>
    <property type="molecule type" value="Genomic_DNA"/>
</dbReference>
<keyword evidence="1" id="KW-0472">Membrane</keyword>
<reference evidence="3" key="1">
    <citation type="submission" date="2024-07" db="EMBL/GenBank/DDBJ databases">
        <title>Two chromosome-level genome assemblies of Korean endemic species Abeliophyllum distichum and Forsythia ovata (Oleaceae).</title>
        <authorList>
            <person name="Jang H."/>
        </authorList>
    </citation>
    <scope>NUCLEOTIDE SEQUENCE [LARGE SCALE GENOMIC DNA]</scope>
</reference>
<dbReference type="AlphaFoldDB" id="A0ABD1V3U4"/>
<comment type="caution">
    <text evidence="2">The sequence shown here is derived from an EMBL/GenBank/DDBJ whole genome shotgun (WGS) entry which is preliminary data.</text>
</comment>
<protein>
    <submittedName>
        <fullName evidence="2">Uncharacterized protein</fullName>
    </submittedName>
</protein>
<sequence length="131" mass="14296">MDTVEEGGPNSLSEKFSNGTSTMYIEDKSFGDSDSDDDAESYLPKVVEVVGGVSSSLSTLSTAFILAIVLSIIEMIEDKGENVVPKRVFEDEGDAVDSRRVKEGSNGSFSRNYKIDPNFSKRGVEPHFLFV</sequence>
<proteinExistence type="predicted"/>
<keyword evidence="1" id="KW-0812">Transmembrane</keyword>
<accession>A0ABD1V3U4</accession>
<organism evidence="2 3">
    <name type="scientific">Abeliophyllum distichum</name>
    <dbReference type="NCBI Taxonomy" id="126358"/>
    <lineage>
        <taxon>Eukaryota</taxon>
        <taxon>Viridiplantae</taxon>
        <taxon>Streptophyta</taxon>
        <taxon>Embryophyta</taxon>
        <taxon>Tracheophyta</taxon>
        <taxon>Spermatophyta</taxon>
        <taxon>Magnoliopsida</taxon>
        <taxon>eudicotyledons</taxon>
        <taxon>Gunneridae</taxon>
        <taxon>Pentapetalae</taxon>
        <taxon>asterids</taxon>
        <taxon>lamiids</taxon>
        <taxon>Lamiales</taxon>
        <taxon>Oleaceae</taxon>
        <taxon>Forsythieae</taxon>
        <taxon>Abeliophyllum</taxon>
    </lineage>
</organism>
<name>A0ABD1V3U4_9LAMI</name>
<gene>
    <name evidence="2" type="ORF">Adt_05343</name>
</gene>
<keyword evidence="1" id="KW-1133">Transmembrane helix</keyword>